<feature type="region of interest" description="Disordered" evidence="2">
    <location>
        <begin position="910"/>
        <end position="949"/>
    </location>
</feature>
<feature type="compositionally biased region" description="Basic and acidic residues" evidence="2">
    <location>
        <begin position="328"/>
        <end position="343"/>
    </location>
</feature>
<dbReference type="Ensembl" id="ENSTRUT00000057339.2">
    <property type="protein sequence ID" value="ENSTRUP00000056741.2"/>
    <property type="gene ID" value="ENSTRUG00000013401.3"/>
</dbReference>
<evidence type="ECO:0000313" key="5">
    <source>
        <dbReference type="Proteomes" id="UP000005226"/>
    </source>
</evidence>
<evidence type="ECO:0000256" key="2">
    <source>
        <dbReference type="SAM" id="MobiDB-lite"/>
    </source>
</evidence>
<dbReference type="GeneTree" id="ENSGT00410000025918"/>
<keyword evidence="1" id="KW-0175">Coiled coil</keyword>
<dbReference type="GO" id="GO:0005634">
    <property type="term" value="C:nucleus"/>
    <property type="evidence" value="ECO:0007669"/>
    <property type="project" value="TreeGrafter"/>
</dbReference>
<feature type="region of interest" description="Disordered" evidence="2">
    <location>
        <begin position="1111"/>
        <end position="1148"/>
    </location>
</feature>
<dbReference type="Pfam" id="PF18210">
    <property type="entry name" value="Knl1_RWD_C"/>
    <property type="match status" value="1"/>
</dbReference>
<feature type="compositionally biased region" description="Basic and acidic residues" evidence="2">
    <location>
        <begin position="842"/>
        <end position="865"/>
    </location>
</feature>
<feature type="region of interest" description="Disordered" evidence="2">
    <location>
        <begin position="245"/>
        <end position="294"/>
    </location>
</feature>
<feature type="region of interest" description="Disordered" evidence="2">
    <location>
        <begin position="372"/>
        <end position="426"/>
    </location>
</feature>
<dbReference type="InterPro" id="IPR037388">
    <property type="entry name" value="Blinkin"/>
</dbReference>
<feature type="region of interest" description="Disordered" evidence="2">
    <location>
        <begin position="309"/>
        <end position="345"/>
    </location>
</feature>
<dbReference type="GO" id="GO:0051301">
    <property type="term" value="P:cell division"/>
    <property type="evidence" value="ECO:0007669"/>
    <property type="project" value="InterPro"/>
</dbReference>
<dbReference type="Proteomes" id="UP000005226">
    <property type="component" value="Chromosome 16"/>
</dbReference>
<feature type="region of interest" description="Disordered" evidence="2">
    <location>
        <begin position="990"/>
        <end position="1021"/>
    </location>
</feature>
<accession>A0A3B5KGB2</accession>
<name>A0A3B5KGB2_TAKRU</name>
<evidence type="ECO:0000313" key="4">
    <source>
        <dbReference type="Ensembl" id="ENSTRUP00000056741.2"/>
    </source>
</evidence>
<keyword evidence="5" id="KW-1185">Reference proteome</keyword>
<dbReference type="InterPro" id="IPR040850">
    <property type="entry name" value="Knl1_RWD_C"/>
</dbReference>
<protein>
    <recommendedName>
        <fullName evidence="3">Knl1 C-terminal RWD domain-containing protein</fullName>
    </recommendedName>
</protein>
<feature type="compositionally biased region" description="Basic and acidic residues" evidence="2">
    <location>
        <begin position="818"/>
        <end position="829"/>
    </location>
</feature>
<feature type="coiled-coil region" evidence="1">
    <location>
        <begin position="1366"/>
        <end position="1407"/>
    </location>
</feature>
<dbReference type="GO" id="GO:0008608">
    <property type="term" value="P:attachment of spindle microtubules to kinetochore"/>
    <property type="evidence" value="ECO:0007669"/>
    <property type="project" value="InterPro"/>
</dbReference>
<feature type="domain" description="Knl1 C-terminal RWD" evidence="3">
    <location>
        <begin position="1377"/>
        <end position="1528"/>
    </location>
</feature>
<dbReference type="CDD" id="cd22817">
    <property type="entry name" value="DRWD-N_Knl1"/>
    <property type="match status" value="1"/>
</dbReference>
<gene>
    <name evidence="4" type="primary">knl1</name>
</gene>
<dbReference type="GO" id="GO:0034501">
    <property type="term" value="P:protein localization to kinetochore"/>
    <property type="evidence" value="ECO:0007669"/>
    <property type="project" value="InterPro"/>
</dbReference>
<reference evidence="4" key="2">
    <citation type="submission" date="2025-08" db="UniProtKB">
        <authorList>
            <consortium name="Ensembl"/>
        </authorList>
    </citation>
    <scope>IDENTIFICATION</scope>
</reference>
<feature type="compositionally biased region" description="Polar residues" evidence="2">
    <location>
        <begin position="832"/>
        <end position="841"/>
    </location>
</feature>
<proteinExistence type="predicted"/>
<dbReference type="InParanoid" id="A0A3B5KGB2"/>
<feature type="region of interest" description="Disordered" evidence="2">
    <location>
        <begin position="717"/>
        <end position="770"/>
    </location>
</feature>
<feature type="compositionally biased region" description="Low complexity" evidence="2">
    <location>
        <begin position="310"/>
        <end position="319"/>
    </location>
</feature>
<dbReference type="InterPro" id="IPR043651">
    <property type="entry name" value="KNL1_MELT_rpt"/>
</dbReference>
<dbReference type="OMA" id="GMDMTQC"/>
<feature type="region of interest" description="Disordered" evidence="2">
    <location>
        <begin position="454"/>
        <end position="485"/>
    </location>
</feature>
<feature type="region of interest" description="Disordered" evidence="2">
    <location>
        <begin position="198"/>
        <end position="218"/>
    </location>
</feature>
<dbReference type="PANTHER" id="PTHR16520:SF3">
    <property type="entry name" value="KINETOCHORE SCAFFOLD 1"/>
    <property type="match status" value="1"/>
</dbReference>
<reference evidence="4" key="3">
    <citation type="submission" date="2025-09" db="UniProtKB">
        <authorList>
            <consortium name="Ensembl"/>
        </authorList>
    </citation>
    <scope>IDENTIFICATION</scope>
</reference>
<feature type="compositionally biased region" description="Polar residues" evidence="2">
    <location>
        <begin position="915"/>
        <end position="926"/>
    </location>
</feature>
<sequence length="1626" mass="178098">MYGVSIEIVKAVPWIIFYTVFRFQILKAPRKSVGYPAAEHQENLVECPKPVEKRNSRRVSFAPANNVLLFSNEGKQASPVRSPLHDLITTPATQHRVQITEDEIQQITGMETLLNAPLHAPQKRDKVNFHTEDAFGEKTVMFSAEDAFMDMTRSQTIDISRNADRLTDASPQGCDAFPPKDMNLLFHADSGAMGVTPKTNESIFGSKPLPTSRSADPMSDIRSICSKVPSLDPGFENFLAGLFKSNGPPRTDAEASVASEEPRITGVDKENQAPQSVREGSLNASRKRDSSRYGSVMTEAVHAFADDDCSSSQLKQQQSGGTAASFPARDKVKNPSHQRDTGTLDRTVMFSAADEFMDMTQSHTVNIANQEKCSSGEHLRDPRSLPGASVSGLDRGFKDFLAGLSKTKPKEQGPESRPDADDGRRDQTVRFSADDACMDVTQSHTMNIVTHNVHAESGRPENDGVLGLPNCKGTETSKTGGEGTTDKTVTEAFMDVTQSHTVNIISGLGRHCQPNMGSLPAFGEKTVRFGADEAALDVTQSHTVKIISAVAFHPQHNGQRASPGGGALTSPTSEVAMDETRSYTVSIDAGFTRQPDHNNDFIPMFGEKTVRFTDGDAAMDVTKSHTVKIASDLNVYAQQRSLCARPGEETETFDAAMDETQGLAGNISTCVDPQPAQNQHPPPALDEGTVRISAGADVEVTSSHTADIGASVGVAPRRAVDTDVPSGKDSALQREEAQLSEGNVESAASLKRREDERSPAPVVSNDTVEERGFLDQLGPQNMSVDTEEEAQGCLVSPVHQTVLDCPAVGLEVAPTEAQTDRNRSPDRPPQRASVNSCGTKSTCEDITSHHLVSDARLTGNKDKSGPRKQTSPKPDGATDGEPSRKSRRMSFADLHTKIRRLSHMISAAPDAVATETCQAPSTQQEQEGGRKHQEEMDPDPAAPPGCGAALVHQEDADGDQNDVGPTQTAAETPFKLQTKQLMSRLSTGGFKAKLPQRTKASDGAAAPAGEPTKALAASVPSQMRNFDADVSDINDEELDSCDDVSEPLDTKSPSQARVKSSPPKSFGVDGPLEDNVFDDDLVSAARGNKSRFPANDGDVEDEKRLKAPGEAAAAFPTDSQPRLGDCDSSVTSGPAVMTQTTDESSSSHTATIRCEATFESTFKQSLFESQLEDYASDIQRKFDDGTITVLEFFKLFNIDFVIHTPRQSVLPERLLSDTERTLLDSLRDRHVHHPKHKVYETDVQNLTHQVARLKERMQDLDKPLRMVNRTLWEEMSGYTEKELKSFGAKLKERNNIFRKTSKVHSHQMKEALYSHLLQAQQAEERSLRDTIQKADEMIRSLDGCIGGLEAELARVVEKGCEESPSLRCLQQEMDKVTEALTDNNRQISDLEVQMTQNSKNLKRLNADSQNLQDHVAALHTMSEWRVGGSSDSGPVFSFLYNTFQLQLSYHSSSGPAADTEPEKRISHIVFQHHFDEEKSQDHARIVHQLLSQYVQAEPDWVKKYPTGGHVPKLLHDVSLVVGHCRLLGEELRLLRTWGGLRLEILHIGCVDTLIHIVFSSLRKFAKFEVIFSVALSGHHYVLRVHSFENMIGDTTLQQVEQVVASLSPGKNLLTKTVKKMFENLLR</sequence>
<feature type="compositionally biased region" description="Polar residues" evidence="2">
    <location>
        <begin position="198"/>
        <end position="214"/>
    </location>
</feature>
<feature type="compositionally biased region" description="Polar residues" evidence="2">
    <location>
        <begin position="1128"/>
        <end position="1148"/>
    </location>
</feature>
<organism evidence="4 5">
    <name type="scientific">Takifugu rubripes</name>
    <name type="common">Japanese pufferfish</name>
    <name type="synonym">Fugu rubripes</name>
    <dbReference type="NCBI Taxonomy" id="31033"/>
    <lineage>
        <taxon>Eukaryota</taxon>
        <taxon>Metazoa</taxon>
        <taxon>Chordata</taxon>
        <taxon>Craniata</taxon>
        <taxon>Vertebrata</taxon>
        <taxon>Euteleostomi</taxon>
        <taxon>Actinopterygii</taxon>
        <taxon>Neopterygii</taxon>
        <taxon>Teleostei</taxon>
        <taxon>Neoteleostei</taxon>
        <taxon>Acanthomorphata</taxon>
        <taxon>Eupercaria</taxon>
        <taxon>Tetraodontiformes</taxon>
        <taxon>Tetradontoidea</taxon>
        <taxon>Tetraodontidae</taxon>
        <taxon>Takifugu</taxon>
    </lineage>
</organism>
<feature type="region of interest" description="Disordered" evidence="2">
    <location>
        <begin position="813"/>
        <end position="890"/>
    </location>
</feature>
<dbReference type="STRING" id="31033.ENSTRUP00000056741"/>
<dbReference type="Pfam" id="PF19221">
    <property type="entry name" value="MELT"/>
    <property type="match status" value="6"/>
</dbReference>
<feature type="region of interest" description="Disordered" evidence="2">
    <location>
        <begin position="1038"/>
        <end position="1073"/>
    </location>
</feature>
<feature type="compositionally biased region" description="Basic and acidic residues" evidence="2">
    <location>
        <begin position="260"/>
        <end position="271"/>
    </location>
</feature>
<dbReference type="PANTHER" id="PTHR16520">
    <property type="entry name" value="KINETOCHORE SCAFFOLD 1"/>
    <property type="match status" value="1"/>
</dbReference>
<evidence type="ECO:0000259" key="3">
    <source>
        <dbReference type="Pfam" id="PF18210"/>
    </source>
</evidence>
<evidence type="ECO:0000256" key="1">
    <source>
        <dbReference type="SAM" id="Coils"/>
    </source>
</evidence>
<feature type="compositionally biased region" description="Basic and acidic residues" evidence="2">
    <location>
        <begin position="408"/>
        <end position="426"/>
    </location>
</feature>
<feature type="compositionally biased region" description="Basic and acidic residues" evidence="2">
    <location>
        <begin position="374"/>
        <end position="383"/>
    </location>
</feature>
<reference evidence="4 5" key="1">
    <citation type="journal article" date="2011" name="Genome Biol. Evol.">
        <title>Integration of the genetic map and genome assembly of fugu facilitates insights into distinct features of genome evolution in teleosts and mammals.</title>
        <authorList>
            <person name="Kai W."/>
            <person name="Kikuchi K."/>
            <person name="Tohari S."/>
            <person name="Chew A.K."/>
            <person name="Tay A."/>
            <person name="Fujiwara A."/>
            <person name="Hosoya S."/>
            <person name="Suetake H."/>
            <person name="Naruse K."/>
            <person name="Brenner S."/>
            <person name="Suzuki Y."/>
            <person name="Venkatesh B."/>
        </authorList>
    </citation>
    <scope>NUCLEOTIDE SEQUENCE [LARGE SCALE GENOMIC DNA]</scope>
</reference>